<feature type="region of interest" description="Disordered" evidence="1">
    <location>
        <begin position="1"/>
        <end position="135"/>
    </location>
</feature>
<feature type="compositionally biased region" description="Low complexity" evidence="1">
    <location>
        <begin position="1"/>
        <end position="15"/>
    </location>
</feature>
<reference evidence="2" key="1">
    <citation type="submission" date="2023-10" db="EMBL/GenBank/DDBJ databases">
        <authorList>
            <person name="Chen Y."/>
            <person name="Shah S."/>
            <person name="Dougan E. K."/>
            <person name="Thang M."/>
            <person name="Chan C."/>
        </authorList>
    </citation>
    <scope>NUCLEOTIDE SEQUENCE [LARGE SCALE GENOMIC DNA]</scope>
</reference>
<feature type="region of interest" description="Disordered" evidence="1">
    <location>
        <begin position="147"/>
        <end position="168"/>
    </location>
</feature>
<evidence type="ECO:0000313" key="3">
    <source>
        <dbReference type="Proteomes" id="UP001189429"/>
    </source>
</evidence>
<name>A0ABN9U864_9DINO</name>
<accession>A0ABN9U864</accession>
<feature type="non-terminal residue" evidence="2">
    <location>
        <position position="236"/>
    </location>
</feature>
<proteinExistence type="predicted"/>
<feature type="compositionally biased region" description="Low complexity" evidence="1">
    <location>
        <begin position="71"/>
        <end position="83"/>
    </location>
</feature>
<organism evidence="2 3">
    <name type="scientific">Prorocentrum cordatum</name>
    <dbReference type="NCBI Taxonomy" id="2364126"/>
    <lineage>
        <taxon>Eukaryota</taxon>
        <taxon>Sar</taxon>
        <taxon>Alveolata</taxon>
        <taxon>Dinophyceae</taxon>
        <taxon>Prorocentrales</taxon>
        <taxon>Prorocentraceae</taxon>
        <taxon>Prorocentrum</taxon>
    </lineage>
</organism>
<dbReference type="Proteomes" id="UP001189429">
    <property type="component" value="Unassembled WGS sequence"/>
</dbReference>
<keyword evidence="3" id="KW-1185">Reference proteome</keyword>
<comment type="caution">
    <text evidence="2">The sequence shown here is derived from an EMBL/GenBank/DDBJ whole genome shotgun (WGS) entry which is preliminary data.</text>
</comment>
<dbReference type="EMBL" id="CAUYUJ010015548">
    <property type="protein sequence ID" value="CAK0855363.1"/>
    <property type="molecule type" value="Genomic_DNA"/>
</dbReference>
<evidence type="ECO:0000256" key="1">
    <source>
        <dbReference type="SAM" id="MobiDB-lite"/>
    </source>
</evidence>
<protein>
    <submittedName>
        <fullName evidence="2">Uncharacterized protein</fullName>
    </submittedName>
</protein>
<sequence length="236" mass="24630">PPGRQQQLRQRARQAPCGQGLAGGRQAPGAEVGVAPQRARPLAVTRGSAPAASSEQGRTAASARRARSRRAGPAPRPGGARAPQWQRGGEEGRPAVAALPGAPRRAGRAAVVSDRPPPRPGRARPGSSATARAGCTPVWPCGRVATLEPQSAGRRPQRSRGVGSAGQEGVRVLQRLCTRRCPLSFPLPLPLHPRFRLVPSSGALAIPLVHALRPTVVRASAAPLPRRRERAPPSGF</sequence>
<feature type="non-terminal residue" evidence="2">
    <location>
        <position position="1"/>
    </location>
</feature>
<evidence type="ECO:0000313" key="2">
    <source>
        <dbReference type="EMBL" id="CAK0855363.1"/>
    </source>
</evidence>
<feature type="compositionally biased region" description="Low complexity" evidence="1">
    <location>
        <begin position="94"/>
        <end position="112"/>
    </location>
</feature>
<gene>
    <name evidence="2" type="ORF">PCOR1329_LOCUS46137</name>
</gene>